<dbReference type="EMBL" id="BART01023707">
    <property type="protein sequence ID" value="GAG95793.1"/>
    <property type="molecule type" value="Genomic_DNA"/>
</dbReference>
<comment type="caution">
    <text evidence="1">The sequence shown here is derived from an EMBL/GenBank/DDBJ whole genome shotgun (WGS) entry which is preliminary data.</text>
</comment>
<reference evidence="1" key="1">
    <citation type="journal article" date="2014" name="Front. Microbiol.">
        <title>High frequency of phylogenetically diverse reductive dehalogenase-homologous genes in deep subseafloor sedimentary metagenomes.</title>
        <authorList>
            <person name="Kawai M."/>
            <person name="Futagami T."/>
            <person name="Toyoda A."/>
            <person name="Takaki Y."/>
            <person name="Nishi S."/>
            <person name="Hori S."/>
            <person name="Arai W."/>
            <person name="Tsubouchi T."/>
            <person name="Morono Y."/>
            <person name="Uchiyama I."/>
            <person name="Ito T."/>
            <person name="Fujiyama A."/>
            <person name="Inagaki F."/>
            <person name="Takami H."/>
        </authorList>
    </citation>
    <scope>NUCLEOTIDE SEQUENCE</scope>
    <source>
        <strain evidence="1">Expedition CK06-06</strain>
    </source>
</reference>
<dbReference type="Gene3D" id="3.90.550.10">
    <property type="entry name" value="Spore Coat Polysaccharide Biosynthesis Protein SpsA, Chain A"/>
    <property type="match status" value="1"/>
</dbReference>
<name>X1CHQ5_9ZZZZ</name>
<gene>
    <name evidence="1" type="ORF">S01H4_43050</name>
</gene>
<dbReference type="AlphaFoldDB" id="X1CHQ5"/>
<protein>
    <submittedName>
        <fullName evidence="1">Uncharacterized protein</fullName>
    </submittedName>
</protein>
<feature type="non-terminal residue" evidence="1">
    <location>
        <position position="1"/>
    </location>
</feature>
<organism evidence="1">
    <name type="scientific">marine sediment metagenome</name>
    <dbReference type="NCBI Taxonomy" id="412755"/>
    <lineage>
        <taxon>unclassified sequences</taxon>
        <taxon>metagenomes</taxon>
        <taxon>ecological metagenomes</taxon>
    </lineage>
</organism>
<evidence type="ECO:0000313" key="1">
    <source>
        <dbReference type="EMBL" id="GAG95793.1"/>
    </source>
</evidence>
<proteinExistence type="predicted"/>
<dbReference type="SUPFAM" id="SSF53448">
    <property type="entry name" value="Nucleotide-diphospho-sugar transferases"/>
    <property type="match status" value="1"/>
</dbReference>
<accession>X1CHQ5</accession>
<dbReference type="InterPro" id="IPR029044">
    <property type="entry name" value="Nucleotide-diphossugar_trans"/>
</dbReference>
<sequence length="38" mass="4439">LESSFFFKRDSYIRLGGYDTNLVAGEDYDIQYRLNSQG</sequence>